<name>A0ABW9K0Z9_9FLAO</name>
<protein>
    <submittedName>
        <fullName evidence="1">Bacteriocin-like protein</fullName>
    </submittedName>
</protein>
<sequence length="44" mass="4887">MKNFKKISKEDLKSIKGAASVCPKNHYWCSPVGGCIPDERTCCL</sequence>
<dbReference type="EMBL" id="JBJXVJ010000001">
    <property type="protein sequence ID" value="MFN1217009.1"/>
    <property type="molecule type" value="Genomic_DNA"/>
</dbReference>
<proteinExistence type="predicted"/>
<reference evidence="1 2" key="1">
    <citation type="submission" date="2024-12" db="EMBL/GenBank/DDBJ databases">
        <title>Draft genome sequence of Chryseobacterium kwangjuense AG447.</title>
        <authorList>
            <person name="Cheptsov V.S."/>
            <person name="Belov A."/>
            <person name="Zavarzina A.G."/>
        </authorList>
    </citation>
    <scope>NUCLEOTIDE SEQUENCE [LARGE SCALE GENOMIC DNA]</scope>
    <source>
        <strain evidence="1 2">AG447</strain>
    </source>
</reference>
<dbReference type="RefSeq" id="WP_409356370.1">
    <property type="nucleotide sequence ID" value="NZ_JBJXVJ010000001.1"/>
</dbReference>
<gene>
    <name evidence="1" type="ORF">ACKW6Q_08490</name>
</gene>
<organism evidence="1 2">
    <name type="scientific">Chryseobacterium kwangjuense</name>
    <dbReference type="NCBI Taxonomy" id="267125"/>
    <lineage>
        <taxon>Bacteria</taxon>
        <taxon>Pseudomonadati</taxon>
        <taxon>Bacteroidota</taxon>
        <taxon>Flavobacteriia</taxon>
        <taxon>Flavobacteriales</taxon>
        <taxon>Weeksellaceae</taxon>
        <taxon>Chryseobacterium group</taxon>
        <taxon>Chryseobacterium</taxon>
    </lineage>
</organism>
<comment type="caution">
    <text evidence="1">The sequence shown here is derived from an EMBL/GenBank/DDBJ whole genome shotgun (WGS) entry which is preliminary data.</text>
</comment>
<evidence type="ECO:0000313" key="1">
    <source>
        <dbReference type="EMBL" id="MFN1217009.1"/>
    </source>
</evidence>
<dbReference type="NCBIfam" id="NF047798">
    <property type="entry name" value="leader_Chryseo"/>
    <property type="match status" value="1"/>
</dbReference>
<accession>A0ABW9K0Z9</accession>
<evidence type="ECO:0000313" key="2">
    <source>
        <dbReference type="Proteomes" id="UP001634154"/>
    </source>
</evidence>
<keyword evidence="2" id="KW-1185">Reference proteome</keyword>
<dbReference type="Proteomes" id="UP001634154">
    <property type="component" value="Unassembled WGS sequence"/>
</dbReference>
<dbReference type="InterPro" id="IPR058074">
    <property type="entry name" value="Bacteriocin-like"/>
</dbReference>